<feature type="region of interest" description="Disordered" evidence="1">
    <location>
        <begin position="37"/>
        <end position="71"/>
    </location>
</feature>
<proteinExistence type="predicted"/>
<reference evidence="2" key="1">
    <citation type="submission" date="2020-01" db="EMBL/GenBank/DDBJ databases">
        <authorList>
            <person name="Meier V. D."/>
            <person name="Meier V D."/>
        </authorList>
    </citation>
    <scope>NUCLEOTIDE SEQUENCE</scope>
    <source>
        <strain evidence="2">HLG_WM_MAG_01</strain>
    </source>
</reference>
<evidence type="ECO:0000256" key="1">
    <source>
        <dbReference type="SAM" id="MobiDB-lite"/>
    </source>
</evidence>
<organism evidence="2">
    <name type="scientific">uncultured Sulfurovum sp</name>
    <dbReference type="NCBI Taxonomy" id="269237"/>
    <lineage>
        <taxon>Bacteria</taxon>
        <taxon>Pseudomonadati</taxon>
        <taxon>Campylobacterota</taxon>
        <taxon>Epsilonproteobacteria</taxon>
        <taxon>Campylobacterales</taxon>
        <taxon>Sulfurovaceae</taxon>
        <taxon>Sulfurovum</taxon>
        <taxon>environmental samples</taxon>
    </lineage>
</organism>
<dbReference type="EMBL" id="CACVAS010000170">
    <property type="protein sequence ID" value="CAA6828291.1"/>
    <property type="molecule type" value="Genomic_DNA"/>
</dbReference>
<sequence>MFKHIFLLTSILFFSACAERGHKLSINKQTQTVTAQSVSDLKKDKKNTTSDLTRMKNAVQKEQKKSIVKKQKDKKIEDKEIKKVSPIQFKQKPIAKKIKKHNLHTNRRKPLINLNTQQLNFQAIDKTYHKFGTSEIHGHVIYLTQSGQKIKLNESAIYILPVTDSVTRWYENYYLKNKYNALTQSTLVKYINKTHLNLEQNFAFYGIAEGSYYIIIESNYPSSVAKNQKVYVAKKLEVGRYKKVMAVLSKKL</sequence>
<protein>
    <submittedName>
        <fullName evidence="2">Phage protein</fullName>
    </submittedName>
</protein>
<dbReference type="PROSITE" id="PS51257">
    <property type="entry name" value="PROKAR_LIPOPROTEIN"/>
    <property type="match status" value="1"/>
</dbReference>
<accession>A0A6S6UD63</accession>
<dbReference type="AlphaFoldDB" id="A0A6S6UD63"/>
<evidence type="ECO:0000313" key="2">
    <source>
        <dbReference type="EMBL" id="CAA6828291.1"/>
    </source>
</evidence>
<name>A0A6S6UD63_9BACT</name>
<gene>
    <name evidence="2" type="ORF">HELGO_WM1930</name>
</gene>